<keyword evidence="3" id="KW-1185">Reference proteome</keyword>
<evidence type="ECO:0000313" key="2">
    <source>
        <dbReference type="EMBL" id="OAY56913.1"/>
    </source>
</evidence>
<proteinExistence type="predicted"/>
<sequence length="115" mass="12581">MENLQQTPERDPMQSEATLFDCSNKPPQNQNIDPQSLNSSSDLCKSSTPDRLKVPMAFKYSERYRSPTDLMVSPITKGLLARNRKGGGGAAALLPPSTNQPKVQEVSSESGLFPE</sequence>
<feature type="region of interest" description="Disordered" evidence="1">
    <location>
        <begin position="1"/>
        <end position="49"/>
    </location>
</feature>
<dbReference type="PANTHER" id="PTHR36747">
    <property type="entry name" value="HYDROXYPROLINE-RICH GLYCOPROTEIN FAMILY PROTEIN"/>
    <property type="match status" value="1"/>
</dbReference>
<reference evidence="3" key="1">
    <citation type="journal article" date="2016" name="Nat. Biotechnol.">
        <title>Sequencing wild and cultivated cassava and related species reveals extensive interspecific hybridization and genetic diversity.</title>
        <authorList>
            <person name="Bredeson J.V."/>
            <person name="Lyons J.B."/>
            <person name="Prochnik S.E."/>
            <person name="Wu G.A."/>
            <person name="Ha C.M."/>
            <person name="Edsinger-Gonzales E."/>
            <person name="Grimwood J."/>
            <person name="Schmutz J."/>
            <person name="Rabbi I.Y."/>
            <person name="Egesi C."/>
            <person name="Nauluvula P."/>
            <person name="Lebot V."/>
            <person name="Ndunguru J."/>
            <person name="Mkamilo G."/>
            <person name="Bart R.S."/>
            <person name="Setter T.L."/>
            <person name="Gleadow R.M."/>
            <person name="Kulakow P."/>
            <person name="Ferguson M.E."/>
            <person name="Rounsley S."/>
            <person name="Rokhsar D.S."/>
        </authorList>
    </citation>
    <scope>NUCLEOTIDE SEQUENCE [LARGE SCALE GENOMIC DNA]</scope>
    <source>
        <strain evidence="3">cv. AM560-2</strain>
    </source>
</reference>
<feature type="compositionally biased region" description="Polar residues" evidence="1">
    <location>
        <begin position="96"/>
        <end position="115"/>
    </location>
</feature>
<dbReference type="Proteomes" id="UP000091857">
    <property type="component" value="Chromosome 2"/>
</dbReference>
<feature type="compositionally biased region" description="Low complexity" evidence="1">
    <location>
        <begin position="36"/>
        <end position="47"/>
    </location>
</feature>
<protein>
    <submittedName>
        <fullName evidence="2">Uncharacterized protein</fullName>
    </submittedName>
</protein>
<dbReference type="AlphaFoldDB" id="A0A2C9WB46"/>
<evidence type="ECO:0000313" key="3">
    <source>
        <dbReference type="Proteomes" id="UP000091857"/>
    </source>
</evidence>
<name>A0A2C9WB46_MANES</name>
<evidence type="ECO:0000256" key="1">
    <source>
        <dbReference type="SAM" id="MobiDB-lite"/>
    </source>
</evidence>
<dbReference type="PANTHER" id="PTHR36747:SF1">
    <property type="entry name" value="HYDROXYPROLINE-RICH GLYCOPROTEIN FAMILY PROTEIN"/>
    <property type="match status" value="1"/>
</dbReference>
<organism evidence="2 3">
    <name type="scientific">Manihot esculenta</name>
    <name type="common">Cassava</name>
    <name type="synonym">Jatropha manihot</name>
    <dbReference type="NCBI Taxonomy" id="3983"/>
    <lineage>
        <taxon>Eukaryota</taxon>
        <taxon>Viridiplantae</taxon>
        <taxon>Streptophyta</taxon>
        <taxon>Embryophyta</taxon>
        <taxon>Tracheophyta</taxon>
        <taxon>Spermatophyta</taxon>
        <taxon>Magnoliopsida</taxon>
        <taxon>eudicotyledons</taxon>
        <taxon>Gunneridae</taxon>
        <taxon>Pentapetalae</taxon>
        <taxon>rosids</taxon>
        <taxon>fabids</taxon>
        <taxon>Malpighiales</taxon>
        <taxon>Euphorbiaceae</taxon>
        <taxon>Crotonoideae</taxon>
        <taxon>Manihoteae</taxon>
        <taxon>Manihot</taxon>
    </lineage>
</organism>
<feature type="region of interest" description="Disordered" evidence="1">
    <location>
        <begin position="83"/>
        <end position="115"/>
    </location>
</feature>
<comment type="caution">
    <text evidence="2">The sequence shown here is derived from an EMBL/GenBank/DDBJ whole genome shotgun (WGS) entry which is preliminary data.</text>
</comment>
<dbReference type="OrthoDB" id="1903715at2759"/>
<dbReference type="OMA" id="IQSSEMM"/>
<dbReference type="Gramene" id="Manes.02G055100.1.v8.1">
    <property type="protein sequence ID" value="Manes.02G055100.1.v8.1.CDS"/>
    <property type="gene ID" value="Manes.02G055100.v8.1"/>
</dbReference>
<accession>A0A2C9WB46</accession>
<dbReference type="EMBL" id="CM004388">
    <property type="protein sequence ID" value="OAY56913.1"/>
    <property type="molecule type" value="Genomic_DNA"/>
</dbReference>
<feature type="compositionally biased region" description="Polar residues" evidence="1">
    <location>
        <begin position="25"/>
        <end position="35"/>
    </location>
</feature>
<gene>
    <name evidence="2" type="ORF">MANES_02G055100v8</name>
</gene>